<feature type="transmembrane region" description="Helical" evidence="2">
    <location>
        <begin position="20"/>
        <end position="43"/>
    </location>
</feature>
<accession>A0A074VRW1</accession>
<keyword evidence="4" id="KW-1185">Reference proteome</keyword>
<feature type="transmembrane region" description="Helical" evidence="2">
    <location>
        <begin position="101"/>
        <end position="121"/>
    </location>
</feature>
<sequence length="472" mass="51591">MRRPTAHAPDPPDTTTQRTVVSFVHDVAFGALVAVQIAIALGYRLLEFLVAITSSLGQTLSPLLGVIAGSLEPVMATLAHPFYVINAFCTSMNTDASLQTSFICFGGLLVLSVQLCFGLGWQNICPSMARLIVIVVWVWIVLAIWTLVVFLRHQWQLHKVIKKDMQRKKVKERADENWYDKPRQWKKIVWTPAPLVVAYSHNWSMDGKSRRRFPSIKDLDDDPNRNWSNEHGNLSPKPATSSTPSTGYGRRSLLPPIIGVPRSTGAGKRISRKPTPLVVAHSNHRGMCMDGNGDCNRNWSNEHGNLSPEPVRLPKPDTGNDHLAFDSAPSSPLKPVFTPSSSASDFSGHNKIRFTPTDTNTSITPSTRGTTSSSGAILTPAETLCMSEEEFLELVGIEPPQRSQRNPTGSNNLAHGTRNLTPALVRDKLELVGHIRDVLADHGCFGFAQISPISSDAASEATVISTPVTTAS</sequence>
<reference evidence="3 4" key="1">
    <citation type="journal article" date="2014" name="BMC Genomics">
        <title>Genome sequencing of four Aureobasidium pullulans varieties: biotechnological potential, stress tolerance, and description of new species.</title>
        <authorList>
            <person name="Gostin Ar C."/>
            <person name="Ohm R.A."/>
            <person name="Kogej T."/>
            <person name="Sonjak S."/>
            <person name="Turk M."/>
            <person name="Zajc J."/>
            <person name="Zalar P."/>
            <person name="Grube M."/>
            <person name="Sun H."/>
            <person name="Han J."/>
            <person name="Sharma A."/>
            <person name="Chiniquy J."/>
            <person name="Ngan C.Y."/>
            <person name="Lipzen A."/>
            <person name="Barry K."/>
            <person name="Grigoriev I.V."/>
            <person name="Gunde-Cimerman N."/>
        </authorList>
    </citation>
    <scope>NUCLEOTIDE SEQUENCE [LARGE SCALE GENOMIC DNA]</scope>
    <source>
        <strain evidence="3 4">CBS 110374</strain>
    </source>
</reference>
<dbReference type="GeneID" id="63918221"/>
<feature type="transmembrane region" description="Helical" evidence="2">
    <location>
        <begin position="127"/>
        <end position="151"/>
    </location>
</feature>
<dbReference type="RefSeq" id="XP_040878992.1">
    <property type="nucleotide sequence ID" value="XM_041024848.1"/>
</dbReference>
<organism evidence="3 4">
    <name type="scientific">Aureobasidium melanogenum (strain CBS 110374)</name>
    <name type="common">Aureobasidium pullulans var. melanogenum</name>
    <dbReference type="NCBI Taxonomy" id="1043003"/>
    <lineage>
        <taxon>Eukaryota</taxon>
        <taxon>Fungi</taxon>
        <taxon>Dikarya</taxon>
        <taxon>Ascomycota</taxon>
        <taxon>Pezizomycotina</taxon>
        <taxon>Dothideomycetes</taxon>
        <taxon>Dothideomycetidae</taxon>
        <taxon>Dothideales</taxon>
        <taxon>Saccotheciaceae</taxon>
        <taxon>Aureobasidium</taxon>
    </lineage>
</organism>
<feature type="transmembrane region" description="Helical" evidence="2">
    <location>
        <begin position="63"/>
        <end position="89"/>
    </location>
</feature>
<feature type="compositionally biased region" description="Low complexity" evidence="1">
    <location>
        <begin position="235"/>
        <end position="246"/>
    </location>
</feature>
<evidence type="ECO:0000313" key="3">
    <source>
        <dbReference type="EMBL" id="KEQ61969.1"/>
    </source>
</evidence>
<name>A0A074VRW1_AURM1</name>
<feature type="region of interest" description="Disordered" evidence="1">
    <location>
        <begin position="214"/>
        <end position="270"/>
    </location>
</feature>
<evidence type="ECO:0000256" key="2">
    <source>
        <dbReference type="SAM" id="Phobius"/>
    </source>
</evidence>
<feature type="compositionally biased region" description="Low complexity" evidence="1">
    <location>
        <begin position="359"/>
        <end position="374"/>
    </location>
</feature>
<proteinExistence type="predicted"/>
<keyword evidence="2" id="KW-1133">Transmembrane helix</keyword>
<protein>
    <submittedName>
        <fullName evidence="3">Uncharacterized protein</fullName>
    </submittedName>
</protein>
<evidence type="ECO:0000313" key="4">
    <source>
        <dbReference type="Proteomes" id="UP000030672"/>
    </source>
</evidence>
<dbReference type="HOGENOM" id="CLU_578669_0_0_1"/>
<feature type="region of interest" description="Disordered" evidence="1">
    <location>
        <begin position="319"/>
        <end position="375"/>
    </location>
</feature>
<dbReference type="EMBL" id="KL584836">
    <property type="protein sequence ID" value="KEQ61969.1"/>
    <property type="molecule type" value="Genomic_DNA"/>
</dbReference>
<dbReference type="AlphaFoldDB" id="A0A074VRW1"/>
<gene>
    <name evidence="3" type="ORF">M437DRAFT_66912</name>
</gene>
<keyword evidence="2" id="KW-0812">Transmembrane</keyword>
<dbReference type="Proteomes" id="UP000030672">
    <property type="component" value="Unassembled WGS sequence"/>
</dbReference>
<feature type="compositionally biased region" description="Polar residues" evidence="1">
    <location>
        <begin position="338"/>
        <end position="347"/>
    </location>
</feature>
<keyword evidence="2" id="KW-0472">Membrane</keyword>
<feature type="compositionally biased region" description="Basic and acidic residues" evidence="1">
    <location>
        <begin position="215"/>
        <end position="224"/>
    </location>
</feature>
<evidence type="ECO:0000256" key="1">
    <source>
        <dbReference type="SAM" id="MobiDB-lite"/>
    </source>
</evidence>